<name>X0ZW67_9ZZZZ</name>
<evidence type="ECO:0000313" key="2">
    <source>
        <dbReference type="EMBL" id="GAG73754.1"/>
    </source>
</evidence>
<proteinExistence type="predicted"/>
<dbReference type="EMBL" id="BART01000601">
    <property type="protein sequence ID" value="GAG73754.1"/>
    <property type="molecule type" value="Genomic_DNA"/>
</dbReference>
<gene>
    <name evidence="2" type="ORF">S01H4_02666</name>
</gene>
<comment type="caution">
    <text evidence="2">The sequence shown here is derived from an EMBL/GenBank/DDBJ whole genome shotgun (WGS) entry which is preliminary data.</text>
</comment>
<protein>
    <recommendedName>
        <fullName evidence="3">V-type ATP synthase subunit H</fullName>
    </recommendedName>
</protein>
<evidence type="ECO:0008006" key="3">
    <source>
        <dbReference type="Google" id="ProtNLM"/>
    </source>
</evidence>
<accession>X0ZW67</accession>
<sequence length="111" mass="12636">MFEVLKIIQEKQQEAKKIIDEANIKAEKIKQALLQKSGTINEEAYLAEIAQAEKRADELKLEANLGIDAEIKQILSMAEQQAKDIEIKAKFNQEKAVNYVLDLVFYRGGQK</sequence>
<evidence type="ECO:0000256" key="1">
    <source>
        <dbReference type="SAM" id="Coils"/>
    </source>
</evidence>
<keyword evidence="1" id="KW-0175">Coiled coil</keyword>
<feature type="coiled-coil region" evidence="1">
    <location>
        <begin position="5"/>
        <end position="95"/>
    </location>
</feature>
<organism evidence="2">
    <name type="scientific">marine sediment metagenome</name>
    <dbReference type="NCBI Taxonomy" id="412755"/>
    <lineage>
        <taxon>unclassified sequences</taxon>
        <taxon>metagenomes</taxon>
        <taxon>ecological metagenomes</taxon>
    </lineage>
</organism>
<dbReference type="AlphaFoldDB" id="X0ZW67"/>
<reference evidence="2" key="1">
    <citation type="journal article" date="2014" name="Front. Microbiol.">
        <title>High frequency of phylogenetically diverse reductive dehalogenase-homologous genes in deep subseafloor sedimentary metagenomes.</title>
        <authorList>
            <person name="Kawai M."/>
            <person name="Futagami T."/>
            <person name="Toyoda A."/>
            <person name="Takaki Y."/>
            <person name="Nishi S."/>
            <person name="Hori S."/>
            <person name="Arai W."/>
            <person name="Tsubouchi T."/>
            <person name="Morono Y."/>
            <person name="Uchiyama I."/>
            <person name="Ito T."/>
            <person name="Fujiyama A."/>
            <person name="Inagaki F."/>
            <person name="Takami H."/>
        </authorList>
    </citation>
    <scope>NUCLEOTIDE SEQUENCE</scope>
    <source>
        <strain evidence="2">Expedition CK06-06</strain>
    </source>
</reference>